<dbReference type="EMBL" id="NEVH01013262">
    <property type="protein sequence ID" value="PNF29129.1"/>
    <property type="molecule type" value="Genomic_DNA"/>
</dbReference>
<protein>
    <submittedName>
        <fullName evidence="1">Uncharacterized protein</fullName>
    </submittedName>
</protein>
<keyword evidence="2" id="KW-1185">Reference proteome</keyword>
<dbReference type="InParanoid" id="A0A2J7QKN5"/>
<sequence>MPCISEPNKRPLYDSGSPAKLIHGCFKGKELITRKYGGINDQHLCITALFTIWTS</sequence>
<accession>A0A2J7QKN5</accession>
<name>A0A2J7QKN5_9NEOP</name>
<gene>
    <name evidence="1" type="ORF">B7P43_G12627</name>
</gene>
<evidence type="ECO:0000313" key="1">
    <source>
        <dbReference type="EMBL" id="PNF29129.1"/>
    </source>
</evidence>
<comment type="caution">
    <text evidence="1">The sequence shown here is derived from an EMBL/GenBank/DDBJ whole genome shotgun (WGS) entry which is preliminary data.</text>
</comment>
<dbReference type="Proteomes" id="UP000235965">
    <property type="component" value="Unassembled WGS sequence"/>
</dbReference>
<proteinExistence type="predicted"/>
<reference evidence="1 2" key="1">
    <citation type="submission" date="2017-12" db="EMBL/GenBank/DDBJ databases">
        <title>Hemimetabolous genomes reveal molecular basis of termite eusociality.</title>
        <authorList>
            <person name="Harrison M.C."/>
            <person name="Jongepier E."/>
            <person name="Robertson H.M."/>
            <person name="Arning N."/>
            <person name="Bitard-Feildel T."/>
            <person name="Chao H."/>
            <person name="Childers C.P."/>
            <person name="Dinh H."/>
            <person name="Doddapaneni H."/>
            <person name="Dugan S."/>
            <person name="Gowin J."/>
            <person name="Greiner C."/>
            <person name="Han Y."/>
            <person name="Hu H."/>
            <person name="Hughes D.S.T."/>
            <person name="Huylmans A.-K."/>
            <person name="Kemena C."/>
            <person name="Kremer L.P.M."/>
            <person name="Lee S.L."/>
            <person name="Lopez-Ezquerra A."/>
            <person name="Mallet L."/>
            <person name="Monroy-Kuhn J.M."/>
            <person name="Moser A."/>
            <person name="Murali S.C."/>
            <person name="Muzny D.M."/>
            <person name="Otani S."/>
            <person name="Piulachs M.-D."/>
            <person name="Poelchau M."/>
            <person name="Qu J."/>
            <person name="Schaub F."/>
            <person name="Wada-Katsumata A."/>
            <person name="Worley K.C."/>
            <person name="Xie Q."/>
            <person name="Ylla G."/>
            <person name="Poulsen M."/>
            <person name="Gibbs R.A."/>
            <person name="Schal C."/>
            <person name="Richards S."/>
            <person name="Belles X."/>
            <person name="Korb J."/>
            <person name="Bornberg-Bauer E."/>
        </authorList>
    </citation>
    <scope>NUCLEOTIDE SEQUENCE [LARGE SCALE GENOMIC DNA]</scope>
    <source>
        <tissue evidence="1">Whole body</tissue>
    </source>
</reference>
<dbReference type="AlphaFoldDB" id="A0A2J7QKN5"/>
<organism evidence="1 2">
    <name type="scientific">Cryptotermes secundus</name>
    <dbReference type="NCBI Taxonomy" id="105785"/>
    <lineage>
        <taxon>Eukaryota</taxon>
        <taxon>Metazoa</taxon>
        <taxon>Ecdysozoa</taxon>
        <taxon>Arthropoda</taxon>
        <taxon>Hexapoda</taxon>
        <taxon>Insecta</taxon>
        <taxon>Pterygota</taxon>
        <taxon>Neoptera</taxon>
        <taxon>Polyneoptera</taxon>
        <taxon>Dictyoptera</taxon>
        <taxon>Blattodea</taxon>
        <taxon>Blattoidea</taxon>
        <taxon>Termitoidae</taxon>
        <taxon>Kalotermitidae</taxon>
        <taxon>Cryptotermitinae</taxon>
        <taxon>Cryptotermes</taxon>
    </lineage>
</organism>
<evidence type="ECO:0000313" key="2">
    <source>
        <dbReference type="Proteomes" id="UP000235965"/>
    </source>
</evidence>